<evidence type="ECO:0008006" key="4">
    <source>
        <dbReference type="Google" id="ProtNLM"/>
    </source>
</evidence>
<keyword evidence="3" id="KW-1185">Reference proteome</keyword>
<evidence type="ECO:0000256" key="1">
    <source>
        <dbReference type="SAM" id="SignalP"/>
    </source>
</evidence>
<accession>A0A8S0Y768</accession>
<feature type="chain" id="PRO_5035857756" description="Spore coat protein U domain-containing protein" evidence="1">
    <location>
        <begin position="33"/>
        <end position="88"/>
    </location>
</feature>
<proteinExistence type="predicted"/>
<evidence type="ECO:0000313" key="2">
    <source>
        <dbReference type="EMBL" id="CAA9893019.1"/>
    </source>
</evidence>
<reference evidence="2 3" key="1">
    <citation type="submission" date="2020-02" db="EMBL/GenBank/DDBJ databases">
        <authorList>
            <person name="Hogendoorn C."/>
        </authorList>
    </citation>
    <scope>NUCLEOTIDE SEQUENCE [LARGE SCALE GENOMIC DNA]</scope>
    <source>
        <strain evidence="2">METHB21</strain>
    </source>
</reference>
<gene>
    <name evidence="2" type="ORF">METHB2_930003</name>
</gene>
<organism evidence="2 3">
    <name type="scientific">Candidatus Methylobacter favarea</name>
    <dbReference type="NCBI Taxonomy" id="2707345"/>
    <lineage>
        <taxon>Bacteria</taxon>
        <taxon>Pseudomonadati</taxon>
        <taxon>Pseudomonadota</taxon>
        <taxon>Gammaproteobacteria</taxon>
        <taxon>Methylococcales</taxon>
        <taxon>Methylococcaceae</taxon>
        <taxon>Methylobacter</taxon>
    </lineage>
</organism>
<feature type="signal peptide" evidence="1">
    <location>
        <begin position="1"/>
        <end position="32"/>
    </location>
</feature>
<comment type="caution">
    <text evidence="2">The sequence shown here is derived from an EMBL/GenBank/DDBJ whole genome shotgun (WGS) entry which is preliminary data.</text>
</comment>
<evidence type="ECO:0000313" key="3">
    <source>
        <dbReference type="Proteomes" id="UP000494216"/>
    </source>
</evidence>
<dbReference type="AlphaFoldDB" id="A0A8S0Y768"/>
<protein>
    <recommendedName>
        <fullName evidence="4">Spore coat protein U domain-containing protein</fullName>
    </recommendedName>
</protein>
<dbReference type="EMBL" id="CADCXN010000128">
    <property type="protein sequence ID" value="CAA9893019.1"/>
    <property type="molecule type" value="Genomic_DNA"/>
</dbReference>
<dbReference type="Proteomes" id="UP000494216">
    <property type="component" value="Unassembled WGS sequence"/>
</dbReference>
<sequence length="88" mass="9181">MKHFTSIYNNMPTALSALTLVGLVGTTEVAHATVWSSVASGCALEKASVPRAMTDAVFGTVSFKGSSTGTIRLTCPVTPPSMPRVPRI</sequence>
<name>A0A8S0Y768_9GAMM</name>
<keyword evidence="1" id="KW-0732">Signal</keyword>